<evidence type="ECO:0000256" key="4">
    <source>
        <dbReference type="PROSITE-ProRule" id="PRU00335"/>
    </source>
</evidence>
<keyword evidence="2 4" id="KW-0238">DNA-binding</keyword>
<proteinExistence type="predicted"/>
<dbReference type="PRINTS" id="PR00455">
    <property type="entry name" value="HTHTETR"/>
</dbReference>
<evidence type="ECO:0000313" key="7">
    <source>
        <dbReference type="Proteomes" id="UP000294927"/>
    </source>
</evidence>
<reference evidence="6 7" key="1">
    <citation type="submission" date="2019-03" db="EMBL/GenBank/DDBJ databases">
        <title>Genomic Encyclopedia of Archaeal and Bacterial Type Strains, Phase II (KMG-II): from individual species to whole genera.</title>
        <authorList>
            <person name="Goeker M."/>
        </authorList>
    </citation>
    <scope>NUCLEOTIDE SEQUENCE [LARGE SCALE GENOMIC DNA]</scope>
    <source>
        <strain evidence="6 7">DSM 45499</strain>
    </source>
</reference>
<organism evidence="6 7">
    <name type="scientific">Actinophytocola oryzae</name>
    <dbReference type="NCBI Taxonomy" id="502181"/>
    <lineage>
        <taxon>Bacteria</taxon>
        <taxon>Bacillati</taxon>
        <taxon>Actinomycetota</taxon>
        <taxon>Actinomycetes</taxon>
        <taxon>Pseudonocardiales</taxon>
        <taxon>Pseudonocardiaceae</taxon>
    </lineage>
</organism>
<accession>A0A4R7VUB1</accession>
<gene>
    <name evidence="6" type="ORF">CLV71_1044</name>
</gene>
<name>A0A4R7VUB1_9PSEU</name>
<dbReference type="Gene3D" id="1.10.357.10">
    <property type="entry name" value="Tetracycline Repressor, domain 2"/>
    <property type="match status" value="1"/>
</dbReference>
<evidence type="ECO:0000259" key="5">
    <source>
        <dbReference type="PROSITE" id="PS50977"/>
    </source>
</evidence>
<dbReference type="GO" id="GO:0000976">
    <property type="term" value="F:transcription cis-regulatory region binding"/>
    <property type="evidence" value="ECO:0007669"/>
    <property type="project" value="TreeGrafter"/>
</dbReference>
<comment type="caution">
    <text evidence="6">The sequence shown here is derived from an EMBL/GenBank/DDBJ whole genome shotgun (WGS) entry which is preliminary data.</text>
</comment>
<keyword evidence="1" id="KW-0805">Transcription regulation</keyword>
<dbReference type="InterPro" id="IPR050109">
    <property type="entry name" value="HTH-type_TetR-like_transc_reg"/>
</dbReference>
<dbReference type="SUPFAM" id="SSF46689">
    <property type="entry name" value="Homeodomain-like"/>
    <property type="match status" value="1"/>
</dbReference>
<dbReference type="PANTHER" id="PTHR30055">
    <property type="entry name" value="HTH-TYPE TRANSCRIPTIONAL REGULATOR RUTR"/>
    <property type="match status" value="1"/>
</dbReference>
<evidence type="ECO:0000256" key="1">
    <source>
        <dbReference type="ARBA" id="ARBA00023015"/>
    </source>
</evidence>
<protein>
    <submittedName>
        <fullName evidence="6">TetR family transcriptional regulator</fullName>
    </submittedName>
</protein>
<dbReference type="Pfam" id="PF00440">
    <property type="entry name" value="TetR_N"/>
    <property type="match status" value="1"/>
</dbReference>
<dbReference type="PROSITE" id="PS50977">
    <property type="entry name" value="HTH_TETR_2"/>
    <property type="match status" value="1"/>
</dbReference>
<dbReference type="GO" id="GO:0003700">
    <property type="term" value="F:DNA-binding transcription factor activity"/>
    <property type="evidence" value="ECO:0007669"/>
    <property type="project" value="TreeGrafter"/>
</dbReference>
<dbReference type="OrthoDB" id="3186364at2"/>
<sequence length="179" mass="19949">MVRQRYAESMLSTRAQILDAARRLFVRQGYHGTSIREIAEQLGMTKTAVLYHFPTKADILAAVADPFLTDLEAALARVTTRQEVFEALLDVHLEHRTLLRDNVIQELTRLAQAPTLRRFTELMADANRIAAGPDPTLAEKVRAAQAIAALSDPVTAFADEPVDRLRAEVLRGVARLYAE</sequence>
<dbReference type="AlphaFoldDB" id="A0A4R7VUB1"/>
<feature type="domain" description="HTH tetR-type" evidence="5">
    <location>
        <begin position="11"/>
        <end position="71"/>
    </location>
</feature>
<keyword evidence="3" id="KW-0804">Transcription</keyword>
<dbReference type="EMBL" id="SOCP01000004">
    <property type="protein sequence ID" value="TDV53536.1"/>
    <property type="molecule type" value="Genomic_DNA"/>
</dbReference>
<evidence type="ECO:0000256" key="3">
    <source>
        <dbReference type="ARBA" id="ARBA00023163"/>
    </source>
</evidence>
<dbReference type="PANTHER" id="PTHR30055:SF234">
    <property type="entry name" value="HTH-TYPE TRANSCRIPTIONAL REGULATOR BETI"/>
    <property type="match status" value="1"/>
</dbReference>
<evidence type="ECO:0000313" key="6">
    <source>
        <dbReference type="EMBL" id="TDV53536.1"/>
    </source>
</evidence>
<dbReference type="InterPro" id="IPR009057">
    <property type="entry name" value="Homeodomain-like_sf"/>
</dbReference>
<feature type="DNA-binding region" description="H-T-H motif" evidence="4">
    <location>
        <begin position="34"/>
        <end position="53"/>
    </location>
</feature>
<dbReference type="Proteomes" id="UP000294927">
    <property type="component" value="Unassembled WGS sequence"/>
</dbReference>
<keyword evidence="7" id="KW-1185">Reference proteome</keyword>
<evidence type="ECO:0000256" key="2">
    <source>
        <dbReference type="ARBA" id="ARBA00023125"/>
    </source>
</evidence>
<dbReference type="InterPro" id="IPR001647">
    <property type="entry name" value="HTH_TetR"/>
</dbReference>